<evidence type="ECO:0000256" key="6">
    <source>
        <dbReference type="ARBA" id="ARBA00023002"/>
    </source>
</evidence>
<keyword evidence="6 8" id="KW-0560">Oxidoreductase</keyword>
<dbReference type="PANTHER" id="PTHR43821:SF1">
    <property type="entry name" value="NAD(P)H NITROREDUCTASE YDJA-RELATED"/>
    <property type="match status" value="1"/>
</dbReference>
<dbReference type="Proteomes" id="UP001301152">
    <property type="component" value="Unassembled WGS sequence"/>
</dbReference>
<accession>A0ABT3QE41</accession>
<dbReference type="EC" id="1.-.-.-" evidence="8"/>
<keyword evidence="3 8" id="KW-0285">Flavoprotein</keyword>
<sequence>MTPMEMLLNRASQDSLTAPAPSASELSDILATAMRAPDHGKLRPWRYVIIEGEARPLAAERIVASMLRLDAHAPQAKIDKRRDRFSNMPMIIALGMHLRPDNKIPLWEQEMTVAAGAMNILNALSATGFGGVWVSGDITEDPVLAAEIGFEAPHKLAGFLFVGTPAGQNTPLPRRPDPEQFTARWLGSPVIFTADSKE</sequence>
<reference evidence="10 11" key="1">
    <citation type="submission" date="2022-11" db="EMBL/GenBank/DDBJ databases">
        <title>Genome sequencing of Acetobacter type strain.</title>
        <authorList>
            <person name="Heo J."/>
            <person name="Lee D."/>
            <person name="Han B.-H."/>
            <person name="Hong S.-B."/>
            <person name="Kwon S.-W."/>
        </authorList>
    </citation>
    <scope>NUCLEOTIDE SEQUENCE [LARGE SCALE GENOMIC DNA]</scope>
    <source>
        <strain evidence="10 11">KACC 21253</strain>
    </source>
</reference>
<dbReference type="Pfam" id="PF00881">
    <property type="entry name" value="Nitroreductase"/>
    <property type="match status" value="1"/>
</dbReference>
<dbReference type="SUPFAM" id="SSF55469">
    <property type="entry name" value="FMN-dependent nitroreductase-like"/>
    <property type="match status" value="1"/>
</dbReference>
<comment type="similarity">
    <text evidence="2 8">Belongs to the nitroreductase family.</text>
</comment>
<keyword evidence="11" id="KW-1185">Reference proteome</keyword>
<organism evidence="10 11">
    <name type="scientific">Acetobacter thailandicus</name>
    <dbReference type="NCBI Taxonomy" id="1502842"/>
    <lineage>
        <taxon>Bacteria</taxon>
        <taxon>Pseudomonadati</taxon>
        <taxon>Pseudomonadota</taxon>
        <taxon>Alphaproteobacteria</taxon>
        <taxon>Acetobacterales</taxon>
        <taxon>Acetobacteraceae</taxon>
        <taxon>Acetobacter</taxon>
    </lineage>
</organism>
<name>A0ABT3QE41_9PROT</name>
<dbReference type="EMBL" id="JAPIUZ010000002">
    <property type="protein sequence ID" value="MCX2563557.1"/>
    <property type="molecule type" value="Genomic_DNA"/>
</dbReference>
<evidence type="ECO:0000256" key="3">
    <source>
        <dbReference type="ARBA" id="ARBA00022630"/>
    </source>
</evidence>
<evidence type="ECO:0000313" key="10">
    <source>
        <dbReference type="EMBL" id="MCX2563557.1"/>
    </source>
</evidence>
<feature type="domain" description="Nitroreductase" evidence="9">
    <location>
        <begin position="16"/>
        <end position="163"/>
    </location>
</feature>
<dbReference type="CDD" id="cd02135">
    <property type="entry name" value="YdjA-like"/>
    <property type="match status" value="1"/>
</dbReference>
<keyword evidence="7 8" id="KW-0520">NAD</keyword>
<proteinExistence type="inferred from homology"/>
<dbReference type="InterPro" id="IPR052530">
    <property type="entry name" value="NAD(P)H_nitroreductase"/>
</dbReference>
<keyword evidence="4 8" id="KW-0288">FMN</keyword>
<comment type="cofactor">
    <cofactor evidence="1 8">
        <name>FMN</name>
        <dbReference type="ChEBI" id="CHEBI:58210"/>
    </cofactor>
</comment>
<dbReference type="InterPro" id="IPR029479">
    <property type="entry name" value="Nitroreductase"/>
</dbReference>
<dbReference type="Gene3D" id="3.40.109.10">
    <property type="entry name" value="NADH Oxidase"/>
    <property type="match status" value="1"/>
</dbReference>
<gene>
    <name evidence="10" type="ORF">OQ497_06230</name>
</gene>
<evidence type="ECO:0000256" key="4">
    <source>
        <dbReference type="ARBA" id="ARBA00022643"/>
    </source>
</evidence>
<dbReference type="PANTHER" id="PTHR43821">
    <property type="entry name" value="NAD(P)H NITROREDUCTASE YDJA-RELATED"/>
    <property type="match status" value="1"/>
</dbReference>
<dbReference type="RefSeq" id="WP_173559181.1">
    <property type="nucleotide sequence ID" value="NZ_JAPIUZ010000002.1"/>
</dbReference>
<evidence type="ECO:0000259" key="9">
    <source>
        <dbReference type="Pfam" id="PF00881"/>
    </source>
</evidence>
<comment type="caution">
    <text evidence="10">The sequence shown here is derived from an EMBL/GenBank/DDBJ whole genome shotgun (WGS) entry which is preliminary data.</text>
</comment>
<dbReference type="PIRSF" id="PIRSF000232">
    <property type="entry name" value="YdjA"/>
    <property type="match status" value="1"/>
</dbReference>
<dbReference type="InterPro" id="IPR000415">
    <property type="entry name" value="Nitroreductase-like"/>
</dbReference>
<dbReference type="InterPro" id="IPR026021">
    <property type="entry name" value="YdjA-like"/>
</dbReference>
<evidence type="ECO:0000256" key="2">
    <source>
        <dbReference type="ARBA" id="ARBA00007118"/>
    </source>
</evidence>
<evidence type="ECO:0000256" key="1">
    <source>
        <dbReference type="ARBA" id="ARBA00001917"/>
    </source>
</evidence>
<evidence type="ECO:0000256" key="8">
    <source>
        <dbReference type="PIRNR" id="PIRNR000232"/>
    </source>
</evidence>
<evidence type="ECO:0000313" key="11">
    <source>
        <dbReference type="Proteomes" id="UP001301152"/>
    </source>
</evidence>
<evidence type="ECO:0000256" key="5">
    <source>
        <dbReference type="ARBA" id="ARBA00022857"/>
    </source>
</evidence>
<evidence type="ECO:0000256" key="7">
    <source>
        <dbReference type="ARBA" id="ARBA00023027"/>
    </source>
</evidence>
<keyword evidence="5 8" id="KW-0521">NADP</keyword>
<protein>
    <recommendedName>
        <fullName evidence="8">Putative NAD(P)H nitroreductase</fullName>
        <ecNumber evidence="8">1.-.-.-</ecNumber>
    </recommendedName>
</protein>